<organism evidence="1 2">
    <name type="scientific">Papaver somniferum</name>
    <name type="common">Opium poppy</name>
    <dbReference type="NCBI Taxonomy" id="3469"/>
    <lineage>
        <taxon>Eukaryota</taxon>
        <taxon>Viridiplantae</taxon>
        <taxon>Streptophyta</taxon>
        <taxon>Embryophyta</taxon>
        <taxon>Tracheophyta</taxon>
        <taxon>Spermatophyta</taxon>
        <taxon>Magnoliopsida</taxon>
        <taxon>Ranunculales</taxon>
        <taxon>Papaveraceae</taxon>
        <taxon>Papaveroideae</taxon>
        <taxon>Papaver</taxon>
    </lineage>
</organism>
<gene>
    <name evidence="1" type="ORF">C5167_018451</name>
</gene>
<keyword evidence="2" id="KW-1185">Reference proteome</keyword>
<name>A0A4Y7IRG8_PAPSO</name>
<evidence type="ECO:0000313" key="1">
    <source>
        <dbReference type="EMBL" id="RZC50025.1"/>
    </source>
</evidence>
<dbReference type="EMBL" id="CM010716">
    <property type="protein sequence ID" value="RZC50025.1"/>
    <property type="molecule type" value="Genomic_DNA"/>
</dbReference>
<sequence>MNQGGWRERAVFSPY</sequence>
<evidence type="ECO:0000313" key="2">
    <source>
        <dbReference type="Proteomes" id="UP000316621"/>
    </source>
</evidence>
<dbReference type="Proteomes" id="UP000316621">
    <property type="component" value="Chromosome 2"/>
</dbReference>
<reference evidence="1 2" key="1">
    <citation type="journal article" date="2018" name="Science">
        <title>The opium poppy genome and morphinan production.</title>
        <authorList>
            <person name="Guo L."/>
            <person name="Winzer T."/>
            <person name="Yang X."/>
            <person name="Li Y."/>
            <person name="Ning Z."/>
            <person name="He Z."/>
            <person name="Teodor R."/>
            <person name="Lu Y."/>
            <person name="Bowser T.A."/>
            <person name="Graham I.A."/>
            <person name="Ye K."/>
        </authorList>
    </citation>
    <scope>NUCLEOTIDE SEQUENCE [LARGE SCALE GENOMIC DNA]</scope>
    <source>
        <strain evidence="2">cv. HN1</strain>
        <tissue evidence="1">Leaves</tissue>
    </source>
</reference>
<proteinExistence type="predicted"/>
<protein>
    <submittedName>
        <fullName evidence="1">Uncharacterized protein</fullName>
    </submittedName>
</protein>
<accession>A0A4Y7IRG8</accession>